<evidence type="ECO:0000313" key="1">
    <source>
        <dbReference type="EMBL" id="MDR7278914.1"/>
    </source>
</evidence>
<gene>
    <name evidence="1" type="ORF">J2S41_005692</name>
</gene>
<organism evidence="1 2">
    <name type="scientific">Catenuloplanes atrovinosus</name>
    <dbReference type="NCBI Taxonomy" id="137266"/>
    <lineage>
        <taxon>Bacteria</taxon>
        <taxon>Bacillati</taxon>
        <taxon>Actinomycetota</taxon>
        <taxon>Actinomycetes</taxon>
        <taxon>Micromonosporales</taxon>
        <taxon>Micromonosporaceae</taxon>
        <taxon>Catenuloplanes</taxon>
    </lineage>
</organism>
<dbReference type="RefSeq" id="WP_310372117.1">
    <property type="nucleotide sequence ID" value="NZ_JAVDYB010000001.1"/>
</dbReference>
<protein>
    <submittedName>
        <fullName evidence="1">Uncharacterized protein</fullName>
    </submittedName>
</protein>
<dbReference type="AlphaFoldDB" id="A0AAE3YS70"/>
<proteinExistence type="predicted"/>
<accession>A0AAE3YS70</accession>
<evidence type="ECO:0000313" key="2">
    <source>
        <dbReference type="Proteomes" id="UP001183643"/>
    </source>
</evidence>
<reference evidence="1" key="1">
    <citation type="submission" date="2023-07" db="EMBL/GenBank/DDBJ databases">
        <title>Sequencing the genomes of 1000 actinobacteria strains.</title>
        <authorList>
            <person name="Klenk H.-P."/>
        </authorList>
    </citation>
    <scope>NUCLEOTIDE SEQUENCE</scope>
    <source>
        <strain evidence="1">DSM 44707</strain>
    </source>
</reference>
<comment type="caution">
    <text evidence="1">The sequence shown here is derived from an EMBL/GenBank/DDBJ whole genome shotgun (WGS) entry which is preliminary data.</text>
</comment>
<keyword evidence="2" id="KW-1185">Reference proteome</keyword>
<name>A0AAE3YS70_9ACTN</name>
<dbReference type="Proteomes" id="UP001183643">
    <property type="component" value="Unassembled WGS sequence"/>
</dbReference>
<sequence length="85" mass="9147">MTDLHTLNPDQADAAPVRSWLVDVLAASRVDGCADCGPASICPGHAADAVLDATRREELFVMPKAFADQMIERAREQGRAEVLGR</sequence>
<dbReference type="EMBL" id="JAVDYB010000001">
    <property type="protein sequence ID" value="MDR7278914.1"/>
    <property type="molecule type" value="Genomic_DNA"/>
</dbReference>